<dbReference type="AlphaFoldDB" id="A0A919PYY1"/>
<evidence type="ECO:0000313" key="1">
    <source>
        <dbReference type="EMBL" id="GIG52649.1"/>
    </source>
</evidence>
<dbReference type="Proteomes" id="UP000660611">
    <property type="component" value="Unassembled WGS sequence"/>
</dbReference>
<dbReference type="EMBL" id="BONQ01000184">
    <property type="protein sequence ID" value="GIG52649.1"/>
    <property type="molecule type" value="Genomic_DNA"/>
</dbReference>
<keyword evidence="2" id="KW-1185">Reference proteome</keyword>
<proteinExistence type="predicted"/>
<sequence>MGRLLAPATVFATRPIATASHTRASVVAARTPAAASHSIAVASGRKPTSTATARTTASWNRVCSTLPSTCPVRTDMRAIAMVRNRAMMPSVMSIATAIAVA</sequence>
<comment type="caution">
    <text evidence="1">The sequence shown here is derived from an EMBL/GenBank/DDBJ whole genome shotgun (WGS) entry which is preliminary data.</text>
</comment>
<accession>A0A919PYY1</accession>
<gene>
    <name evidence="1" type="ORF">Dsi01nite_106900</name>
</gene>
<reference evidence="1" key="1">
    <citation type="submission" date="2021-01" db="EMBL/GenBank/DDBJ databases">
        <title>Whole genome shotgun sequence of Dactylosporangium siamense NBRC 106093.</title>
        <authorList>
            <person name="Komaki H."/>
            <person name="Tamura T."/>
        </authorList>
    </citation>
    <scope>NUCLEOTIDE SEQUENCE</scope>
    <source>
        <strain evidence="1">NBRC 106093</strain>
    </source>
</reference>
<name>A0A919PYY1_9ACTN</name>
<organism evidence="1 2">
    <name type="scientific">Dactylosporangium siamense</name>
    <dbReference type="NCBI Taxonomy" id="685454"/>
    <lineage>
        <taxon>Bacteria</taxon>
        <taxon>Bacillati</taxon>
        <taxon>Actinomycetota</taxon>
        <taxon>Actinomycetes</taxon>
        <taxon>Micromonosporales</taxon>
        <taxon>Micromonosporaceae</taxon>
        <taxon>Dactylosporangium</taxon>
    </lineage>
</organism>
<protein>
    <submittedName>
        <fullName evidence="1">Uncharacterized protein</fullName>
    </submittedName>
</protein>
<evidence type="ECO:0000313" key="2">
    <source>
        <dbReference type="Proteomes" id="UP000660611"/>
    </source>
</evidence>